<dbReference type="Gene3D" id="2.60.40.1840">
    <property type="match status" value="1"/>
</dbReference>
<comment type="similarity">
    <text evidence="3">Belongs to the peptidase M1 family.</text>
</comment>
<feature type="domain" description="Peptidase M1 membrane alanine aminopeptidase" evidence="14">
    <location>
        <begin position="237"/>
        <end position="450"/>
    </location>
</feature>
<dbReference type="InterPro" id="IPR037144">
    <property type="entry name" value="Peptidase_M1_pepN_C_sf"/>
</dbReference>
<dbReference type="PRINTS" id="PR00756">
    <property type="entry name" value="ALADIPTASE"/>
</dbReference>
<dbReference type="Pfam" id="PF01433">
    <property type="entry name" value="Peptidase_M1"/>
    <property type="match status" value="1"/>
</dbReference>
<evidence type="ECO:0000256" key="3">
    <source>
        <dbReference type="ARBA" id="ARBA00010136"/>
    </source>
</evidence>
<dbReference type="GO" id="GO:0006508">
    <property type="term" value="P:proteolysis"/>
    <property type="evidence" value="ECO:0007669"/>
    <property type="project" value="UniProtKB-UniRule"/>
</dbReference>
<dbReference type="Gene3D" id="2.60.40.1730">
    <property type="entry name" value="tricorn interacting facor f3 domain"/>
    <property type="match status" value="1"/>
</dbReference>
<dbReference type="FunFam" id="1.10.390.10:FF:000002">
    <property type="entry name" value="Aminopeptidase N"/>
    <property type="match status" value="1"/>
</dbReference>
<dbReference type="Gene3D" id="1.10.390.10">
    <property type="entry name" value="Neutral Protease Domain 2"/>
    <property type="match status" value="1"/>
</dbReference>
<dbReference type="RefSeq" id="WP_223248439.1">
    <property type="nucleotide sequence ID" value="NZ_BHVT01000073.1"/>
</dbReference>
<dbReference type="GO" id="GO:0016285">
    <property type="term" value="F:alanyl aminopeptidase activity"/>
    <property type="evidence" value="ECO:0007669"/>
    <property type="project" value="UniProtKB-EC"/>
</dbReference>
<evidence type="ECO:0000313" key="19">
    <source>
        <dbReference type="Proteomes" id="UP000295367"/>
    </source>
</evidence>
<keyword evidence="10" id="KW-0862">Zinc</keyword>
<evidence type="ECO:0000256" key="4">
    <source>
        <dbReference type="ARBA" id="ARBA00012564"/>
    </source>
</evidence>
<keyword evidence="19" id="KW-1185">Reference proteome</keyword>
<evidence type="ECO:0000256" key="13">
    <source>
        <dbReference type="NCBIfam" id="TIGR02414"/>
    </source>
</evidence>
<dbReference type="InterPro" id="IPR035414">
    <property type="entry name" value="Peptidase_M1_pepN_Ig-like"/>
</dbReference>
<evidence type="ECO:0000256" key="5">
    <source>
        <dbReference type="ARBA" id="ARBA00015611"/>
    </source>
</evidence>
<evidence type="ECO:0000259" key="17">
    <source>
        <dbReference type="Pfam" id="PF17900"/>
    </source>
</evidence>
<evidence type="ECO:0000256" key="10">
    <source>
        <dbReference type="ARBA" id="ARBA00022833"/>
    </source>
</evidence>
<keyword evidence="6 18" id="KW-0031">Aminopeptidase</keyword>
<dbReference type="GO" id="GO:0008270">
    <property type="term" value="F:zinc ion binding"/>
    <property type="evidence" value="ECO:0007669"/>
    <property type="project" value="InterPro"/>
</dbReference>
<evidence type="ECO:0000256" key="11">
    <source>
        <dbReference type="ARBA" id="ARBA00023049"/>
    </source>
</evidence>
<keyword evidence="7" id="KW-0645">Protease</keyword>
<dbReference type="Gene3D" id="3.30.2010.30">
    <property type="match status" value="1"/>
</dbReference>
<dbReference type="EC" id="3.4.11.2" evidence="4 13"/>
<evidence type="ECO:0000256" key="2">
    <source>
        <dbReference type="ARBA" id="ARBA00001947"/>
    </source>
</evidence>
<dbReference type="InterPro" id="IPR012779">
    <property type="entry name" value="Peptidase_M1_pepN"/>
</dbReference>
<evidence type="ECO:0000256" key="6">
    <source>
        <dbReference type="ARBA" id="ARBA00022438"/>
    </source>
</evidence>
<dbReference type="Pfam" id="PF17900">
    <property type="entry name" value="Peptidase_M1_N"/>
    <property type="match status" value="1"/>
</dbReference>
<feature type="domain" description="Peptidase M1 alanyl aminopeptidase Ig-like fold" evidence="15">
    <location>
        <begin position="455"/>
        <end position="559"/>
    </location>
</feature>
<dbReference type="FunFam" id="2.60.40.1840:FF:000001">
    <property type="entry name" value="Aminopeptidase N"/>
    <property type="match status" value="1"/>
</dbReference>
<dbReference type="FunFam" id="2.60.40.1730:FF:000005">
    <property type="entry name" value="Aminopeptidase N"/>
    <property type="match status" value="1"/>
</dbReference>
<feature type="domain" description="Aminopeptidase N-like N-terminal" evidence="17">
    <location>
        <begin position="67"/>
        <end position="197"/>
    </location>
</feature>
<dbReference type="InterPro" id="IPR001930">
    <property type="entry name" value="Peptidase_M1"/>
</dbReference>
<reference evidence="18 19" key="1">
    <citation type="submission" date="2019-03" db="EMBL/GenBank/DDBJ databases">
        <title>Genomic Encyclopedia of Type Strains, Phase IV (KMG-IV): sequencing the most valuable type-strain genomes for metagenomic binning, comparative biology and taxonomic classification.</title>
        <authorList>
            <person name="Goeker M."/>
        </authorList>
    </citation>
    <scope>NUCLEOTIDE SEQUENCE [LARGE SCALE GENOMIC DNA]</scope>
    <source>
        <strain evidence="18 19">DSM 100309</strain>
    </source>
</reference>
<dbReference type="Proteomes" id="UP000295367">
    <property type="component" value="Unassembled WGS sequence"/>
</dbReference>
<protein>
    <recommendedName>
        <fullName evidence="5 13">Aminopeptidase N</fullName>
        <ecNumber evidence="4 13">3.4.11.2</ecNumber>
    </recommendedName>
</protein>
<gene>
    <name evidence="18" type="ORF">EDC63_101243</name>
</gene>
<dbReference type="InterPro" id="IPR014782">
    <property type="entry name" value="Peptidase_M1_dom"/>
</dbReference>
<dbReference type="InterPro" id="IPR038438">
    <property type="entry name" value="PepN_Ig-like_sf"/>
</dbReference>
<keyword evidence="8" id="KW-0479">Metal-binding</keyword>
<evidence type="ECO:0000256" key="7">
    <source>
        <dbReference type="ARBA" id="ARBA00022670"/>
    </source>
</evidence>
<evidence type="ECO:0000256" key="1">
    <source>
        <dbReference type="ARBA" id="ARBA00000098"/>
    </source>
</evidence>
<dbReference type="GO" id="GO:0008237">
    <property type="term" value="F:metallopeptidase activity"/>
    <property type="evidence" value="ECO:0007669"/>
    <property type="project" value="UniProtKB-UniRule"/>
</dbReference>
<dbReference type="FunFam" id="3.30.2010.30:FF:000002">
    <property type="entry name" value="Putative aminopeptidase N"/>
    <property type="match status" value="1"/>
</dbReference>
<evidence type="ECO:0000259" key="16">
    <source>
        <dbReference type="Pfam" id="PF17432"/>
    </source>
</evidence>
<dbReference type="InterPro" id="IPR024601">
    <property type="entry name" value="Peptidase_M1_pepN_C"/>
</dbReference>
<evidence type="ECO:0000256" key="9">
    <source>
        <dbReference type="ARBA" id="ARBA00022801"/>
    </source>
</evidence>
<sequence length="885" mass="99696">MNAPDKIMTDAPKAIYLKNYTAPAYLIDTVDLHFDLFEDHARVTSRLAMICNHDRSQGAKPLVLHGEKVKLISVKLNDQLLPAAGYQVTNENLTVSDLPESFTLEVVTEIKPQENKALEGLYKSGGHFCTQCEAEGFRKITYFLDRPDVMAKYTTTIVADTKYPQLLSNGNLVDHGKLEGNRHWAKWEDPFKKPSYLFALVAGDLSFLEDTFVTCSGRSVTLRIYVEHHNLDKTEHAMHSLKAAMRWDEETFGLEYDLDIYMIVAVDDFNMGAMENKGLNLFNSKYVLAKPETATDADFDGIESVIGHEYFHNWTGNRVTCRDWFQLSLKEGLTVFRDQEFSADMSSRAVKRINDVRSLRTIQFPEDGGPMAHSVRPDSYIEIGNFYTSTIYNKGAEVIRMMHTLLGQEGFRKGMDLYFERHDGQAVTTDDFVKAMESANNRDLTQFRRWYTQAGTPEITTEGQYDQEKQVYTLTIKQTCPATPGQPHKEPFHLPIAMGLLDDQGNDVPLQLEGETQAAGTSRVLELCQAEQDYRFINVAQQPLPSLLRGFSAPVKLHSKTSHEALAFLLANDSDAFNRWEAGQRLAGEIILGFVAAYRNGKEMTLDDTFVQAVAKSLESNLDPALVAQLLTLPSELYLAELMTTVDVEGIHLAREFVRKTLAERLKGAFEKTYKTNSDSGAYRFESESVAKRSLKNLALSYLMTLNDTASRRLCMQQFETANNMTDSIAALITLANQDCAERVPALAAFYEKWRHDPLVLDKWFGLQAMSQLHGTLAEVQALTLHPAFEIKNPNKVYSLIGALTRSNPVRFHDASGDGYLFLADKVLQIDAFNPSVAARMLGALSRWRKFDEKRQILMKAQLQRILAQPGLSKDAYEVVSKSLA</sequence>
<dbReference type="PANTHER" id="PTHR46322:SF1">
    <property type="entry name" value="PUROMYCIN-SENSITIVE AMINOPEPTIDASE"/>
    <property type="match status" value="1"/>
</dbReference>
<evidence type="ECO:0000259" key="15">
    <source>
        <dbReference type="Pfam" id="PF11940"/>
    </source>
</evidence>
<dbReference type="InterPro" id="IPR042097">
    <property type="entry name" value="Aminopeptidase_N-like_N_sf"/>
</dbReference>
<comment type="cofactor">
    <cofactor evidence="2">
        <name>Zn(2+)</name>
        <dbReference type="ChEBI" id="CHEBI:29105"/>
    </cofactor>
</comment>
<organism evidence="18 19">
    <name type="scientific">Sulfurirhabdus autotrophica</name>
    <dbReference type="NCBI Taxonomy" id="1706046"/>
    <lineage>
        <taxon>Bacteria</taxon>
        <taxon>Pseudomonadati</taxon>
        <taxon>Pseudomonadota</taxon>
        <taxon>Betaproteobacteria</taxon>
        <taxon>Nitrosomonadales</taxon>
        <taxon>Sulfuricellaceae</taxon>
        <taxon>Sulfurirhabdus</taxon>
    </lineage>
</organism>
<evidence type="ECO:0000313" key="18">
    <source>
        <dbReference type="EMBL" id="TCV90273.1"/>
    </source>
</evidence>
<feature type="domain" description="Peptidase M1 alanyl aminopeptidase C-terminal" evidence="16">
    <location>
        <begin position="564"/>
        <end position="885"/>
    </location>
</feature>
<keyword evidence="9" id="KW-0378">Hydrolase</keyword>
<name>A0A4R3YI13_9PROT</name>
<comment type="catalytic activity">
    <reaction evidence="1">
        <text>Release of an N-terminal amino acid, Xaa-|-Yaa- from a peptide, amide or arylamide. Xaa is preferably Ala, but may be most amino acids including Pro (slow action). When a terminal hydrophobic residue is followed by a prolyl residue, the two may be released as an intact Xaa-Pro dipeptide.</text>
        <dbReference type="EC" id="3.4.11.2"/>
    </reaction>
</comment>
<evidence type="ECO:0000259" key="14">
    <source>
        <dbReference type="Pfam" id="PF01433"/>
    </source>
</evidence>
<proteinExistence type="inferred from homology"/>
<dbReference type="Gene3D" id="1.25.50.10">
    <property type="entry name" value="Peptidase M1, alanyl aminopeptidase, C-terminal domain"/>
    <property type="match status" value="1"/>
</dbReference>
<dbReference type="AlphaFoldDB" id="A0A4R3YI13"/>
<dbReference type="NCBIfam" id="TIGR02414">
    <property type="entry name" value="pepN_proteo"/>
    <property type="match status" value="1"/>
</dbReference>
<accession>A0A4R3YI13</accession>
<dbReference type="CDD" id="cd09600">
    <property type="entry name" value="M1_APN"/>
    <property type="match status" value="1"/>
</dbReference>
<evidence type="ECO:0000256" key="8">
    <source>
        <dbReference type="ARBA" id="ARBA00022723"/>
    </source>
</evidence>
<comment type="function">
    <text evidence="12">Aminopeptidase N is involved in the degradation of intracellular peptides generated by protein breakdown during normal growth as well as in response to nutrient starvation.</text>
</comment>
<dbReference type="SUPFAM" id="SSF63737">
    <property type="entry name" value="Leukotriene A4 hydrolase N-terminal domain"/>
    <property type="match status" value="1"/>
</dbReference>
<dbReference type="InterPro" id="IPR027268">
    <property type="entry name" value="Peptidase_M4/M1_CTD_sf"/>
</dbReference>
<keyword evidence="11" id="KW-0482">Metalloprotease</keyword>
<comment type="caution">
    <text evidence="18">The sequence shown here is derived from an EMBL/GenBank/DDBJ whole genome shotgun (WGS) entry which is preliminary data.</text>
</comment>
<dbReference type="Pfam" id="PF11940">
    <property type="entry name" value="DUF3458"/>
    <property type="match status" value="1"/>
</dbReference>
<evidence type="ECO:0000256" key="12">
    <source>
        <dbReference type="ARBA" id="ARBA00059739"/>
    </source>
</evidence>
<dbReference type="InterPro" id="IPR045357">
    <property type="entry name" value="Aminopeptidase_N-like_N"/>
</dbReference>
<dbReference type="EMBL" id="SMCO01000001">
    <property type="protein sequence ID" value="TCV90273.1"/>
    <property type="molecule type" value="Genomic_DNA"/>
</dbReference>
<dbReference type="PANTHER" id="PTHR46322">
    <property type="entry name" value="PUROMYCIN-SENSITIVE AMINOPEPTIDASE"/>
    <property type="match status" value="1"/>
</dbReference>
<dbReference type="SUPFAM" id="SSF55486">
    <property type="entry name" value="Metalloproteases ('zincins'), catalytic domain"/>
    <property type="match status" value="1"/>
</dbReference>
<dbReference type="Pfam" id="PF17432">
    <property type="entry name" value="DUF3458_C"/>
    <property type="match status" value="1"/>
</dbReference>